<name>A0AC61SB27_9EURY</name>
<dbReference type="EMBL" id="QYBA01000133">
    <property type="protein sequence ID" value="TKY91772.1"/>
    <property type="molecule type" value="Genomic_DNA"/>
</dbReference>
<protein>
    <submittedName>
        <fullName evidence="1">DUF1616 domain-containing protein</fullName>
    </submittedName>
</protein>
<gene>
    <name evidence="1" type="ORF">C5S46_04155</name>
</gene>
<evidence type="ECO:0000313" key="1">
    <source>
        <dbReference type="EMBL" id="TKY91772.1"/>
    </source>
</evidence>
<accession>A0AC61SB27</accession>
<dbReference type="Proteomes" id="UP000315423">
    <property type="component" value="Unassembled WGS sequence"/>
</dbReference>
<reference evidence="1" key="1">
    <citation type="submission" date="2018-09" db="EMBL/GenBank/DDBJ databases">
        <title>A genomic encyclopedia of anaerobic methanotrophic archaea.</title>
        <authorList>
            <person name="Skennerton C.T."/>
            <person name="Chadwick G.L."/>
            <person name="Laso-Perez R."/>
            <person name="Leu A.O."/>
            <person name="Speth D.R."/>
            <person name="Yu H."/>
            <person name="Morgan-Lang C."/>
            <person name="Hatzenpichler R."/>
            <person name="Goudeau D."/>
            <person name="Malmstrom R."/>
            <person name="Woyke T."/>
            <person name="Hallam S."/>
            <person name="Tyson G.W."/>
            <person name="Wegener G."/>
            <person name="Boetius A."/>
            <person name="Orphan V.J."/>
        </authorList>
    </citation>
    <scope>NUCLEOTIDE SEQUENCE</scope>
    <source>
        <strain evidence="1">CONS3730D10UFb2</strain>
    </source>
</reference>
<organism evidence="1 2">
    <name type="scientific">Candidatus Methanomarinus sp</name>
    <dbReference type="NCBI Taxonomy" id="3386244"/>
    <lineage>
        <taxon>Archaea</taxon>
        <taxon>Methanobacteriati</taxon>
        <taxon>Methanobacteriota</taxon>
        <taxon>Stenosarchaea group</taxon>
        <taxon>Methanomicrobia</taxon>
        <taxon>Methanosarcinales</taxon>
        <taxon>ANME-2 cluster</taxon>
        <taxon>Candidatus Methanocomedenaceae</taxon>
        <taxon>Candidatus Methanomarinus</taxon>
    </lineage>
</organism>
<sequence length="534" mass="61896">LYILGQDQKTEEYHTQFFFGESTSTIVGIENYEHEHVNYTLQVVLNGRELTRQDISLDHNEKWINNVSYIPDVMGSDLLLEFNLYKEKSDDKYRSVHLSVSSAVDYNQITDMEDYIIDVPEIINGNMEQDGYWIFDKKGSFTGNYVDHIYVSKSHSYEISLASDANKGDYGSIYQNIDASQGEGLAIVTLYIKDSITSDDKGKYLKQIILNDKIVWEDDVEGNEGWQKVNFLVRLSETNRLELRVYAQDNIENGNVEVWFDNVRFETLTTLNFESWESNMTLGIPTDITVAIENYENAYTEYDLEIRIDNIPIKLIRVRLDGREDWNETISFIPEMTGSNIKLEAILYKYGNWDETYREAEVFVSSSIDYDNLDTAQAYVATPPEVLNSNMEYTSIWEFEGKNFSGLYTDSISKSPVISYELRLLPDIDSTAGDYGSFYQDVISPDKGLVLLSFNVMDSIKSKDEGYYKKQILLNDRVVWEDDVAGDEGWMHNEVPVIIQKNNRLCMHVYKCKDNSDDLVVWWDDIEFKPFTER</sequence>
<evidence type="ECO:0000313" key="2">
    <source>
        <dbReference type="Proteomes" id="UP000315423"/>
    </source>
</evidence>
<proteinExistence type="predicted"/>
<feature type="non-terminal residue" evidence="1">
    <location>
        <position position="1"/>
    </location>
</feature>
<comment type="caution">
    <text evidence="1">The sequence shown here is derived from an EMBL/GenBank/DDBJ whole genome shotgun (WGS) entry which is preliminary data.</text>
</comment>